<feature type="region of interest" description="Disordered" evidence="1">
    <location>
        <begin position="52"/>
        <end position="112"/>
    </location>
</feature>
<dbReference type="Proteomes" id="UP001470230">
    <property type="component" value="Unassembled WGS sequence"/>
</dbReference>
<gene>
    <name evidence="2" type="ORF">M9Y10_004194</name>
</gene>
<sequence length="201" mass="23524">MYMDLPRDPDADQSISALWNGEDDIDWSDSCDSFFFEPDPLILSNILEDTVTSQEEENSNYDDTSQSSRNKPADQQSHSLKNKSNSQPCGAWLDSNQGKKSNLSGNRHRRPKNKLFLSDPVQEFKNSFYSGFVSRKKFKKEYVKDIHNKILVDKIKGFEKMKRNEIRVIDNYFINYAPFQEEILRVLKDNHDFISKNILHF</sequence>
<name>A0ABR2JS67_9EUKA</name>
<evidence type="ECO:0000313" key="2">
    <source>
        <dbReference type="EMBL" id="KAK8881458.1"/>
    </source>
</evidence>
<keyword evidence="3" id="KW-1185">Reference proteome</keyword>
<evidence type="ECO:0000256" key="1">
    <source>
        <dbReference type="SAM" id="MobiDB-lite"/>
    </source>
</evidence>
<organism evidence="2 3">
    <name type="scientific">Tritrichomonas musculus</name>
    <dbReference type="NCBI Taxonomy" id="1915356"/>
    <lineage>
        <taxon>Eukaryota</taxon>
        <taxon>Metamonada</taxon>
        <taxon>Parabasalia</taxon>
        <taxon>Tritrichomonadida</taxon>
        <taxon>Tritrichomonadidae</taxon>
        <taxon>Tritrichomonas</taxon>
    </lineage>
</organism>
<dbReference type="EMBL" id="JAPFFF010000010">
    <property type="protein sequence ID" value="KAK8881458.1"/>
    <property type="molecule type" value="Genomic_DNA"/>
</dbReference>
<comment type="caution">
    <text evidence="2">The sequence shown here is derived from an EMBL/GenBank/DDBJ whole genome shotgun (WGS) entry which is preliminary data.</text>
</comment>
<reference evidence="2 3" key="1">
    <citation type="submission" date="2024-04" db="EMBL/GenBank/DDBJ databases">
        <title>Tritrichomonas musculus Genome.</title>
        <authorList>
            <person name="Alves-Ferreira E."/>
            <person name="Grigg M."/>
            <person name="Lorenzi H."/>
            <person name="Galac M."/>
        </authorList>
    </citation>
    <scope>NUCLEOTIDE SEQUENCE [LARGE SCALE GENOMIC DNA]</scope>
    <source>
        <strain evidence="2 3">EAF2021</strain>
    </source>
</reference>
<protein>
    <submittedName>
        <fullName evidence="2">Uncharacterized protein</fullName>
    </submittedName>
</protein>
<proteinExistence type="predicted"/>
<evidence type="ECO:0000313" key="3">
    <source>
        <dbReference type="Proteomes" id="UP001470230"/>
    </source>
</evidence>
<feature type="compositionally biased region" description="Polar residues" evidence="1">
    <location>
        <begin position="61"/>
        <end position="105"/>
    </location>
</feature>
<accession>A0ABR2JS67</accession>